<feature type="repeat" description="ANK" evidence="3">
    <location>
        <begin position="19"/>
        <end position="51"/>
    </location>
</feature>
<dbReference type="InterPro" id="IPR027417">
    <property type="entry name" value="P-loop_NTPase"/>
</dbReference>
<protein>
    <recommendedName>
        <fullName evidence="4">ATPase AAA-type core domain-containing protein</fullName>
    </recommendedName>
</protein>
<dbReference type="Gene3D" id="3.40.50.300">
    <property type="entry name" value="P-loop containing nucleotide triphosphate hydrolases"/>
    <property type="match status" value="1"/>
</dbReference>
<dbReference type="PROSITE" id="PS50088">
    <property type="entry name" value="ANK_REPEAT"/>
    <property type="match status" value="1"/>
</dbReference>
<keyword evidence="2" id="KW-0067">ATP-binding</keyword>
<dbReference type="InterPro" id="IPR050130">
    <property type="entry name" value="ClpA_ClpB"/>
</dbReference>
<evidence type="ECO:0000256" key="3">
    <source>
        <dbReference type="PROSITE-ProRule" id="PRU00023"/>
    </source>
</evidence>
<dbReference type="GO" id="GO:0016887">
    <property type="term" value="F:ATP hydrolysis activity"/>
    <property type="evidence" value="ECO:0007669"/>
    <property type="project" value="InterPro"/>
</dbReference>
<dbReference type="InterPro" id="IPR003959">
    <property type="entry name" value="ATPase_AAA_core"/>
</dbReference>
<proteinExistence type="predicted"/>
<dbReference type="Pfam" id="PF00023">
    <property type="entry name" value="Ank"/>
    <property type="match status" value="1"/>
</dbReference>
<dbReference type="AlphaFoldDB" id="A0A0K8TAL1"/>
<dbReference type="Gene3D" id="1.25.40.20">
    <property type="entry name" value="Ankyrin repeat-containing domain"/>
    <property type="match status" value="1"/>
</dbReference>
<dbReference type="PANTHER" id="PTHR11638:SF93">
    <property type="entry name" value="MITOCHONDRIAL DISAGGREGASE"/>
    <property type="match status" value="1"/>
</dbReference>
<organism evidence="5">
    <name type="scientific">Lygus hesperus</name>
    <name type="common">Western plant bug</name>
    <dbReference type="NCBI Taxonomy" id="30085"/>
    <lineage>
        <taxon>Eukaryota</taxon>
        <taxon>Metazoa</taxon>
        <taxon>Ecdysozoa</taxon>
        <taxon>Arthropoda</taxon>
        <taxon>Hexapoda</taxon>
        <taxon>Insecta</taxon>
        <taxon>Pterygota</taxon>
        <taxon>Neoptera</taxon>
        <taxon>Paraneoptera</taxon>
        <taxon>Hemiptera</taxon>
        <taxon>Heteroptera</taxon>
        <taxon>Panheteroptera</taxon>
        <taxon>Cimicomorpha</taxon>
        <taxon>Miridae</taxon>
        <taxon>Mirini</taxon>
        <taxon>Lygus</taxon>
    </lineage>
</organism>
<dbReference type="PANTHER" id="PTHR11638">
    <property type="entry name" value="ATP-DEPENDENT CLP PROTEASE"/>
    <property type="match status" value="1"/>
</dbReference>
<dbReference type="GO" id="GO:0034605">
    <property type="term" value="P:cellular response to heat"/>
    <property type="evidence" value="ECO:0007669"/>
    <property type="project" value="TreeGrafter"/>
</dbReference>
<dbReference type="SMART" id="SM00248">
    <property type="entry name" value="ANK"/>
    <property type="match status" value="1"/>
</dbReference>
<dbReference type="PROSITE" id="PS50297">
    <property type="entry name" value="ANK_REP_REGION"/>
    <property type="match status" value="1"/>
</dbReference>
<dbReference type="InterPro" id="IPR036770">
    <property type="entry name" value="Ankyrin_rpt-contain_sf"/>
</dbReference>
<dbReference type="InterPro" id="IPR002110">
    <property type="entry name" value="Ankyrin_rpt"/>
</dbReference>
<dbReference type="PRINTS" id="PR00300">
    <property type="entry name" value="CLPPROTEASEA"/>
</dbReference>
<dbReference type="EMBL" id="GBRD01003631">
    <property type="protein sequence ID" value="JAG62190.1"/>
    <property type="molecule type" value="Transcribed_RNA"/>
</dbReference>
<evidence type="ECO:0000256" key="2">
    <source>
        <dbReference type="ARBA" id="ARBA00022840"/>
    </source>
</evidence>
<evidence type="ECO:0000313" key="5">
    <source>
        <dbReference type="EMBL" id="JAG62190.1"/>
    </source>
</evidence>
<dbReference type="InterPro" id="IPR001270">
    <property type="entry name" value="ClpA/B"/>
</dbReference>
<dbReference type="Pfam" id="PF07724">
    <property type="entry name" value="AAA_2"/>
    <property type="match status" value="1"/>
</dbReference>
<evidence type="ECO:0000259" key="4">
    <source>
        <dbReference type="Pfam" id="PF07724"/>
    </source>
</evidence>
<sequence length="264" mass="29536">MLHRESEFSESLRAQENYLGFTPLHYAILVESVDCVKLLLARGANPSIEASGHTPVALAKDNEMKHLLENEAEKFQLAEQEREAEERRRFPLEQRLKQYIIGQEAAISTVAAAIRRKENGWADDEHPLVFLFLGSSGMEKPSWPNSLLTTSTKIRPTPSSDWICRSIKRNTRWRKLIGAPPGYVGHDAGGQLTKQLRAYPNAVVLFDEVDKAHPDVLTVLLQLFDEGRLTDGKGKTIECKNAIFVMTSNLGSDEIANHANSTES</sequence>
<name>A0A0K8TAL1_LYGHE</name>
<dbReference type="SUPFAM" id="SSF52540">
    <property type="entry name" value="P-loop containing nucleoside triphosphate hydrolases"/>
    <property type="match status" value="1"/>
</dbReference>
<evidence type="ECO:0000256" key="1">
    <source>
        <dbReference type="ARBA" id="ARBA00022741"/>
    </source>
</evidence>
<dbReference type="SUPFAM" id="SSF48403">
    <property type="entry name" value="Ankyrin repeat"/>
    <property type="match status" value="1"/>
</dbReference>
<keyword evidence="1" id="KW-0547">Nucleotide-binding</keyword>
<dbReference type="CDD" id="cd19499">
    <property type="entry name" value="RecA-like_ClpB_Hsp104-like"/>
    <property type="match status" value="1"/>
</dbReference>
<dbReference type="GO" id="GO:0005739">
    <property type="term" value="C:mitochondrion"/>
    <property type="evidence" value="ECO:0007669"/>
    <property type="project" value="TreeGrafter"/>
</dbReference>
<accession>A0A0K8TAL1</accession>
<dbReference type="GO" id="GO:0005524">
    <property type="term" value="F:ATP binding"/>
    <property type="evidence" value="ECO:0007669"/>
    <property type="project" value="UniProtKB-KW"/>
</dbReference>
<keyword evidence="3" id="KW-0040">ANK repeat</keyword>
<reference evidence="5" key="1">
    <citation type="submission" date="2014-09" db="EMBL/GenBank/DDBJ databases">
        <authorList>
            <person name="Magalhaes I.L.F."/>
            <person name="Oliveira U."/>
            <person name="Santos F.R."/>
            <person name="Vidigal T.H.D.A."/>
            <person name="Brescovit A.D."/>
            <person name="Santos A.J."/>
        </authorList>
    </citation>
    <scope>NUCLEOTIDE SEQUENCE</scope>
</reference>
<feature type="domain" description="ATPase AAA-type core" evidence="4">
    <location>
        <begin position="130"/>
        <end position="260"/>
    </location>
</feature>